<evidence type="ECO:0000256" key="4">
    <source>
        <dbReference type="ARBA" id="ARBA00023136"/>
    </source>
</evidence>
<proteinExistence type="predicted"/>
<evidence type="ECO:0000313" key="7">
    <source>
        <dbReference type="Proteomes" id="UP000077115"/>
    </source>
</evidence>
<evidence type="ECO:0000256" key="2">
    <source>
        <dbReference type="ARBA" id="ARBA00022692"/>
    </source>
</evidence>
<dbReference type="Pfam" id="PF05653">
    <property type="entry name" value="Mg_trans_NIPA"/>
    <property type="match status" value="1"/>
</dbReference>
<dbReference type="InterPro" id="IPR008521">
    <property type="entry name" value="Mg_trans_NIPA"/>
</dbReference>
<comment type="subcellular location">
    <subcellularLocation>
        <location evidence="1">Membrane</location>
        <topology evidence="1">Multi-pass membrane protein</topology>
    </subcellularLocation>
</comment>
<evidence type="ECO:0000256" key="1">
    <source>
        <dbReference type="ARBA" id="ARBA00004141"/>
    </source>
</evidence>
<feature type="transmembrane region" description="Helical" evidence="5">
    <location>
        <begin position="93"/>
        <end position="123"/>
    </location>
</feature>
<feature type="transmembrane region" description="Helical" evidence="5">
    <location>
        <begin position="172"/>
        <end position="191"/>
    </location>
</feature>
<dbReference type="EMBL" id="DS022301">
    <property type="protein sequence ID" value="OAJ38526.1"/>
    <property type="molecule type" value="Genomic_DNA"/>
</dbReference>
<dbReference type="Proteomes" id="UP000077115">
    <property type="component" value="Unassembled WGS sequence"/>
</dbReference>
<dbReference type="STRING" id="403673.A0A177WFF3"/>
<feature type="transmembrane region" description="Helical" evidence="5">
    <location>
        <begin position="284"/>
        <end position="302"/>
    </location>
</feature>
<name>A0A177WFF3_BATDL</name>
<dbReference type="GO" id="GO:0015095">
    <property type="term" value="F:magnesium ion transmembrane transporter activity"/>
    <property type="evidence" value="ECO:0007669"/>
    <property type="project" value="InterPro"/>
</dbReference>
<dbReference type="AlphaFoldDB" id="A0A177WFF3"/>
<dbReference type="GO" id="GO:0016020">
    <property type="term" value="C:membrane"/>
    <property type="evidence" value="ECO:0007669"/>
    <property type="project" value="UniProtKB-SubCell"/>
</dbReference>
<evidence type="ECO:0000256" key="3">
    <source>
        <dbReference type="ARBA" id="ARBA00022989"/>
    </source>
</evidence>
<feature type="transmembrane region" description="Helical" evidence="5">
    <location>
        <begin position="198"/>
        <end position="223"/>
    </location>
</feature>
<keyword evidence="4 5" id="KW-0472">Membrane</keyword>
<dbReference type="VEuPathDB" id="FungiDB:BDEG_22439"/>
<dbReference type="PANTHER" id="PTHR12570:SF85">
    <property type="entry name" value="DUF803 DOMAIN MEMBRANE PROTEIN (AFU_ORTHOLOGUE AFUA_1G15880)"/>
    <property type="match status" value="1"/>
</dbReference>
<organism evidence="6 7">
    <name type="scientific">Batrachochytrium dendrobatidis (strain JEL423)</name>
    <dbReference type="NCBI Taxonomy" id="403673"/>
    <lineage>
        <taxon>Eukaryota</taxon>
        <taxon>Fungi</taxon>
        <taxon>Fungi incertae sedis</taxon>
        <taxon>Chytridiomycota</taxon>
        <taxon>Chytridiomycota incertae sedis</taxon>
        <taxon>Chytridiomycetes</taxon>
        <taxon>Rhizophydiales</taxon>
        <taxon>Rhizophydiales incertae sedis</taxon>
        <taxon>Batrachochytrium</taxon>
    </lineage>
</organism>
<dbReference type="InterPro" id="IPR037185">
    <property type="entry name" value="EmrE-like"/>
</dbReference>
<sequence>MFLGGLAAAVVGRYLHAASLNALCSPIELGSGQTLQKYALNRIAQQHLPTQTATMQKRHGNPIYAGTTGFERFSDRLWLIGISLSYFGELGNWAALSLASAAVVTPLGIVSVLTNVFLAQYFLEEHITNRQRRGYMFVLAGVFGILIVAPKGESSLGSSISEILSSCARPGMVNSFTFLFIAIVLLIYQIFVNQVHKITLYVAVCSLFGTLTITSAKILSLLMRLPPTKTFVSKANETMWLSNTSTMDFDTTLPHTPLLGSEKIPLVGLLEQKDFEKTLKSNSLVIATAYLALTLIIVMSIGGQEFFKQQALGRFPVSRFQPMLYAGFNGCVVLSSVLLFGETESGLQTFLFIVSFGICMSAIVMGISIVQKDDQLMDSAASAKKI</sequence>
<evidence type="ECO:0000313" key="6">
    <source>
        <dbReference type="EMBL" id="OAJ38526.1"/>
    </source>
</evidence>
<feature type="transmembrane region" description="Helical" evidence="5">
    <location>
        <begin position="323"/>
        <end position="341"/>
    </location>
</feature>
<reference evidence="6 7" key="1">
    <citation type="submission" date="2006-10" db="EMBL/GenBank/DDBJ databases">
        <title>The Genome Sequence of Batrachochytrium dendrobatidis JEL423.</title>
        <authorList>
            <consortium name="The Broad Institute Genome Sequencing Platform"/>
            <person name="Birren B."/>
            <person name="Lander E."/>
            <person name="Galagan J."/>
            <person name="Cuomo C."/>
            <person name="Devon K."/>
            <person name="Jaffe D."/>
            <person name="Butler J."/>
            <person name="Alvarez P."/>
            <person name="Gnerre S."/>
            <person name="Grabherr M."/>
            <person name="Kleber M."/>
            <person name="Mauceli E."/>
            <person name="Brockman W."/>
            <person name="Young S."/>
            <person name="LaButti K."/>
            <person name="Sykes S."/>
            <person name="DeCaprio D."/>
            <person name="Crawford M."/>
            <person name="Koehrsen M."/>
            <person name="Engels R."/>
            <person name="Montgomery P."/>
            <person name="Pearson M."/>
            <person name="Howarth C."/>
            <person name="Larson L."/>
            <person name="White J."/>
            <person name="O'Leary S."/>
            <person name="Kodira C."/>
            <person name="Zeng Q."/>
            <person name="Yandava C."/>
            <person name="Alvarado L."/>
            <person name="Longcore J."/>
            <person name="James T."/>
        </authorList>
    </citation>
    <scope>NUCLEOTIDE SEQUENCE [LARGE SCALE GENOMIC DNA]</scope>
    <source>
        <strain evidence="6 7">JEL423</strain>
    </source>
</reference>
<keyword evidence="2 5" id="KW-0812">Transmembrane</keyword>
<feature type="transmembrane region" description="Helical" evidence="5">
    <location>
        <begin position="347"/>
        <end position="370"/>
    </location>
</feature>
<reference evidence="6 7" key="2">
    <citation type="submission" date="2016-05" db="EMBL/GenBank/DDBJ databases">
        <title>Lineage-specific infection strategies underlie the spectrum of fungal disease in amphibians.</title>
        <authorList>
            <person name="Cuomo C.A."/>
            <person name="Farrer R.A."/>
            <person name="James T."/>
            <person name="Longcore J."/>
            <person name="Birren B."/>
        </authorList>
    </citation>
    <scope>NUCLEOTIDE SEQUENCE [LARGE SCALE GENOMIC DNA]</scope>
    <source>
        <strain evidence="6 7">JEL423</strain>
    </source>
</reference>
<evidence type="ECO:0000256" key="5">
    <source>
        <dbReference type="SAM" id="Phobius"/>
    </source>
</evidence>
<feature type="transmembrane region" description="Helical" evidence="5">
    <location>
        <begin position="135"/>
        <end position="152"/>
    </location>
</feature>
<dbReference type="PANTHER" id="PTHR12570">
    <property type="match status" value="1"/>
</dbReference>
<accession>A0A177WFF3</accession>
<keyword evidence="3 5" id="KW-1133">Transmembrane helix</keyword>
<dbReference type="SUPFAM" id="SSF103481">
    <property type="entry name" value="Multidrug resistance efflux transporter EmrE"/>
    <property type="match status" value="1"/>
</dbReference>
<gene>
    <name evidence="6" type="ORF">BDEG_22439</name>
</gene>
<protein>
    <submittedName>
        <fullName evidence="6">Uncharacterized protein</fullName>
    </submittedName>
</protein>
<dbReference type="OrthoDB" id="165382at2759"/>
<dbReference type="eggNOG" id="KOG2922">
    <property type="taxonomic scope" value="Eukaryota"/>
</dbReference>